<reference evidence="3" key="1">
    <citation type="journal article" date="2014" name="Proc. Natl. Acad. Sci. U.S.A.">
        <title>Extensive sampling of basidiomycete genomes demonstrates inadequacy of the white-rot/brown-rot paradigm for wood decay fungi.</title>
        <authorList>
            <person name="Riley R."/>
            <person name="Salamov A.A."/>
            <person name="Brown D.W."/>
            <person name="Nagy L.G."/>
            <person name="Floudas D."/>
            <person name="Held B.W."/>
            <person name="Levasseur A."/>
            <person name="Lombard V."/>
            <person name="Morin E."/>
            <person name="Otillar R."/>
            <person name="Lindquist E.A."/>
            <person name="Sun H."/>
            <person name="LaButti K.M."/>
            <person name="Schmutz J."/>
            <person name="Jabbour D."/>
            <person name="Luo H."/>
            <person name="Baker S.E."/>
            <person name="Pisabarro A.G."/>
            <person name="Walton J.D."/>
            <person name="Blanchette R.A."/>
            <person name="Henrissat B."/>
            <person name="Martin F."/>
            <person name="Cullen D."/>
            <person name="Hibbett D.S."/>
            <person name="Grigoriev I.V."/>
        </authorList>
    </citation>
    <scope>NUCLEOTIDE SEQUENCE [LARGE SCALE GENOMIC DNA]</scope>
    <source>
        <strain evidence="3">FD-172 SS1</strain>
    </source>
</reference>
<name>A0A067MSM1_BOTB1</name>
<organism evidence="2 3">
    <name type="scientific">Botryobasidium botryosum (strain FD-172 SS1)</name>
    <dbReference type="NCBI Taxonomy" id="930990"/>
    <lineage>
        <taxon>Eukaryota</taxon>
        <taxon>Fungi</taxon>
        <taxon>Dikarya</taxon>
        <taxon>Basidiomycota</taxon>
        <taxon>Agaricomycotina</taxon>
        <taxon>Agaricomycetes</taxon>
        <taxon>Cantharellales</taxon>
        <taxon>Botryobasidiaceae</taxon>
        <taxon>Botryobasidium</taxon>
    </lineage>
</organism>
<dbReference type="GO" id="GO:0005525">
    <property type="term" value="F:GTP binding"/>
    <property type="evidence" value="ECO:0007669"/>
    <property type="project" value="InterPro"/>
</dbReference>
<dbReference type="AlphaFoldDB" id="A0A067MSM1"/>
<gene>
    <name evidence="2" type="ORF">BOTBODRAFT_29114</name>
</gene>
<proteinExistence type="predicted"/>
<accession>A0A067MSM1</accession>
<sequence>MEIARTMRIPETADTPQVARLNPDNVGALSKLAGLNHSSPELVIDELEPGILERRSSKTQLSKKASSGWPPLTAKIEEIPLQGEVKVIMVMGGTGVGKSTFVNTASGGNLGVGHNLKSHTTTVQGVLFELDGIRVCLIDIPGFNDSVRSEIEILWVIADCLVNYPPVRDLRITGMIYLHRISDNRVSGATQNNLDICRKICGDDALKNMIMCTTMWDLLSPDAEVEREREHELKRDFWAPMIDNGAVTTRHDGTIGSAQDIIRTALQFEPTTSRIQYEILAERKKLEDTAAGAHIRRALTALEERHAAALREVEVDLAKAIDESDAVLQRVLESDRQQ</sequence>
<protein>
    <recommendedName>
        <fullName evidence="1">G domain-containing protein</fullName>
    </recommendedName>
</protein>
<dbReference type="EMBL" id="KL198021">
    <property type="protein sequence ID" value="KDQ18738.1"/>
    <property type="molecule type" value="Genomic_DNA"/>
</dbReference>
<dbReference type="STRING" id="930990.A0A067MSM1"/>
<keyword evidence="3" id="KW-1185">Reference proteome</keyword>
<dbReference type="InterPro" id="IPR006073">
    <property type="entry name" value="GTP-bd"/>
</dbReference>
<evidence type="ECO:0000313" key="3">
    <source>
        <dbReference type="Proteomes" id="UP000027195"/>
    </source>
</evidence>
<dbReference type="Proteomes" id="UP000027195">
    <property type="component" value="Unassembled WGS sequence"/>
</dbReference>
<feature type="domain" description="G" evidence="1">
    <location>
        <begin position="88"/>
        <end position="144"/>
    </location>
</feature>
<evidence type="ECO:0000313" key="2">
    <source>
        <dbReference type="EMBL" id="KDQ18738.1"/>
    </source>
</evidence>
<dbReference type="Pfam" id="PF01926">
    <property type="entry name" value="MMR_HSR1"/>
    <property type="match status" value="1"/>
</dbReference>
<dbReference type="SUPFAM" id="SSF52540">
    <property type="entry name" value="P-loop containing nucleoside triphosphate hydrolases"/>
    <property type="match status" value="1"/>
</dbReference>
<dbReference type="HOGENOM" id="CLU_018003_2_0_1"/>
<evidence type="ECO:0000259" key="1">
    <source>
        <dbReference type="Pfam" id="PF01926"/>
    </source>
</evidence>
<dbReference type="OrthoDB" id="8954335at2759"/>
<dbReference type="InterPro" id="IPR027417">
    <property type="entry name" value="P-loop_NTPase"/>
</dbReference>
<dbReference type="Gene3D" id="3.40.50.300">
    <property type="entry name" value="P-loop containing nucleotide triphosphate hydrolases"/>
    <property type="match status" value="1"/>
</dbReference>
<dbReference type="CDD" id="cd00882">
    <property type="entry name" value="Ras_like_GTPase"/>
    <property type="match status" value="1"/>
</dbReference>
<dbReference type="InParanoid" id="A0A067MSM1"/>